<dbReference type="Proteomes" id="UP000789759">
    <property type="component" value="Unassembled WGS sequence"/>
</dbReference>
<organism evidence="1 2">
    <name type="scientific">Cetraspora pellucida</name>
    <dbReference type="NCBI Taxonomy" id="1433469"/>
    <lineage>
        <taxon>Eukaryota</taxon>
        <taxon>Fungi</taxon>
        <taxon>Fungi incertae sedis</taxon>
        <taxon>Mucoromycota</taxon>
        <taxon>Glomeromycotina</taxon>
        <taxon>Glomeromycetes</taxon>
        <taxon>Diversisporales</taxon>
        <taxon>Gigasporaceae</taxon>
        <taxon>Cetraspora</taxon>
    </lineage>
</organism>
<comment type="caution">
    <text evidence="1">The sequence shown here is derived from an EMBL/GenBank/DDBJ whole genome shotgun (WGS) entry which is preliminary data.</text>
</comment>
<sequence>MLRAEHNINERIARTDEHNILNKVIDAERSYDFISIIFKEETPIYKGKPYEDSTAICFHYIKLIHVNVNLGLKASQFDLMKDLYDYECLRLQTSYRCSRLRTEFECAKLPNDSIPDDEKLLGLIKHKVKNPQTREQFDQ</sequence>
<dbReference type="EMBL" id="CAJVQA010003064">
    <property type="protein sequence ID" value="CAG8565221.1"/>
    <property type="molecule type" value="Genomic_DNA"/>
</dbReference>
<name>A0A9N9BEI5_9GLOM</name>
<dbReference type="AlphaFoldDB" id="A0A9N9BEI5"/>
<keyword evidence="2" id="KW-1185">Reference proteome</keyword>
<reference evidence="1" key="1">
    <citation type="submission" date="2021-06" db="EMBL/GenBank/DDBJ databases">
        <authorList>
            <person name="Kallberg Y."/>
            <person name="Tangrot J."/>
            <person name="Rosling A."/>
        </authorList>
    </citation>
    <scope>NUCLEOTIDE SEQUENCE</scope>
    <source>
        <strain evidence="1">FL966</strain>
    </source>
</reference>
<accession>A0A9N9BEI5</accession>
<proteinExistence type="predicted"/>
<gene>
    <name evidence="1" type="ORF">CPELLU_LOCUS5393</name>
</gene>
<evidence type="ECO:0000313" key="2">
    <source>
        <dbReference type="Proteomes" id="UP000789759"/>
    </source>
</evidence>
<dbReference type="OrthoDB" id="2403321at2759"/>
<protein>
    <submittedName>
        <fullName evidence="1">19304_t:CDS:1</fullName>
    </submittedName>
</protein>
<evidence type="ECO:0000313" key="1">
    <source>
        <dbReference type="EMBL" id="CAG8565221.1"/>
    </source>
</evidence>